<keyword evidence="1" id="KW-0732">Signal</keyword>
<feature type="chain" id="PRO_5036827477" evidence="1">
    <location>
        <begin position="20"/>
        <end position="169"/>
    </location>
</feature>
<evidence type="ECO:0000313" key="2">
    <source>
        <dbReference type="EMBL" id="MBC8673854.1"/>
    </source>
</evidence>
<comment type="caution">
    <text evidence="2">The sequence shown here is derived from an EMBL/GenBank/DDBJ whole genome shotgun (WGS) entry which is preliminary data.</text>
</comment>
<dbReference type="EMBL" id="JACLAN010000001">
    <property type="protein sequence ID" value="MBC8673854.1"/>
    <property type="molecule type" value="Genomic_DNA"/>
</dbReference>
<proteinExistence type="predicted"/>
<gene>
    <name evidence="2" type="ORF">H2136_05190</name>
</gene>
<reference evidence="2" key="1">
    <citation type="submission" date="2020-07" db="EMBL/GenBank/DDBJ databases">
        <title>Carbapenem Resistant Aeromonas hydrophila Carrying blacphA7 Isolated from Two Solid Organ Transplant Patients.</title>
        <authorList>
            <person name="Hilt E."/>
            <person name="Fitzwater S.P."/>
            <person name="Ward K."/>
            <person name="De St Maurice A."/>
            <person name="Chandrasekaran S."/>
            <person name="Garner O.B."/>
            <person name="Yang S."/>
        </authorList>
    </citation>
    <scope>NUCLEOTIDE SEQUENCE</scope>
    <source>
        <strain evidence="2">B-1</strain>
    </source>
</reference>
<dbReference type="InterPro" id="IPR007540">
    <property type="entry name" value="Fimbrial_CS1-type"/>
</dbReference>
<accession>A0A926IXY9</accession>
<protein>
    <submittedName>
        <fullName evidence="2">Adhesin</fullName>
    </submittedName>
</protein>
<evidence type="ECO:0000256" key="1">
    <source>
        <dbReference type="SAM" id="SignalP"/>
    </source>
</evidence>
<organism evidence="2">
    <name type="scientific">Aeromonas hydrophila</name>
    <dbReference type="NCBI Taxonomy" id="644"/>
    <lineage>
        <taxon>Bacteria</taxon>
        <taxon>Pseudomonadati</taxon>
        <taxon>Pseudomonadota</taxon>
        <taxon>Gammaproteobacteria</taxon>
        <taxon>Aeromonadales</taxon>
        <taxon>Aeromonadaceae</taxon>
        <taxon>Aeromonas</taxon>
    </lineage>
</organism>
<dbReference type="GO" id="GO:0009289">
    <property type="term" value="C:pilus"/>
    <property type="evidence" value="ECO:0007669"/>
    <property type="project" value="InterPro"/>
</dbReference>
<feature type="signal peptide" evidence="1">
    <location>
        <begin position="1"/>
        <end position="19"/>
    </location>
</feature>
<sequence>MKVWIAAPLAMLMSANLLAAERVEHQVTVTAQILTEAFYVQPTGGDNWISTPQKLAYNAYTKKLDKLSKQMEAKSTIGAITGYLTNPAVMASGSDNIALSVKFGGVALSTTSVEVIKADDAKTGKLLELEVIPADAPVTGYKPGNYQGVVNMILNLKHPWAAKSSASGP</sequence>
<dbReference type="Gene3D" id="2.60.40.2040">
    <property type="entry name" value="CFA/I fimbrial subunit E, pilin domain"/>
    <property type="match status" value="1"/>
</dbReference>
<dbReference type="AlphaFoldDB" id="A0A926IXY9"/>
<name>A0A926IXY9_AERHY</name>
<dbReference type="Pfam" id="PF04449">
    <property type="entry name" value="Fimbrial_CS1"/>
    <property type="match status" value="1"/>
</dbReference>